<dbReference type="Pfam" id="PF06022">
    <property type="entry name" value="Cir_Bir_Yir"/>
    <property type="match status" value="2"/>
</dbReference>
<reference evidence="2 3" key="1">
    <citation type="submission" date="2013-11" db="EMBL/GenBank/DDBJ databases">
        <title>The Genome Sequence of Plasmodium yoelii 17X.</title>
        <authorList>
            <consortium name="The Broad Institute Genomics Platform"/>
            <consortium name="The Broad Institute Genome Sequencing Center for Infectious Disease"/>
            <person name="Neafsey D."/>
            <person name="Adams J."/>
            <person name="Walker B."/>
            <person name="Young S.K."/>
            <person name="Zeng Q."/>
            <person name="Gargeya S."/>
            <person name="Fitzgerald M."/>
            <person name="Haas B."/>
            <person name="Abouelleil A."/>
            <person name="Alvarado L."/>
            <person name="Chapman S.B."/>
            <person name="Gainer-Dewar J."/>
            <person name="Goldberg J."/>
            <person name="Griggs A."/>
            <person name="Gujja S."/>
            <person name="Hansen M."/>
            <person name="Howarth C."/>
            <person name="Imamovic A."/>
            <person name="Ireland A."/>
            <person name="Larimer J."/>
            <person name="McCowan C."/>
            <person name="Murphy C."/>
            <person name="Pearson M."/>
            <person name="Poon T.W."/>
            <person name="Priest M."/>
            <person name="Roberts A."/>
            <person name="Saif S."/>
            <person name="Shea T."/>
            <person name="Sykes S."/>
            <person name="Wortman J."/>
            <person name="Nusbaum C."/>
            <person name="Birren B."/>
        </authorList>
    </citation>
    <scope>NUCLEOTIDE SEQUENCE [LARGE SCALE GENOMIC DNA]</scope>
    <source>
        <strain evidence="2 3">17X</strain>
    </source>
</reference>
<dbReference type="InterPro" id="IPR006477">
    <property type="entry name" value="Yir_bir_cir"/>
</dbReference>
<feature type="transmembrane region" description="Helical" evidence="1">
    <location>
        <begin position="280"/>
        <end position="298"/>
    </location>
</feature>
<keyword evidence="1" id="KW-0472">Membrane</keyword>
<protein>
    <submittedName>
        <fullName evidence="2">Uncharacterized protein</fullName>
    </submittedName>
</protein>
<sequence length="579" mass="66540">MCLTTCGEFDTFWKFFSDELNESKEYDFKSRFFNEYCPKHGNCNNDIDKINAGSLWLFNKFYGNRDNFSYYADENINIVIYFMIWLGHKLNQKLNKEFPNINEFYNKHMKNANEYQNHIDGVTGYKNYIELINKHNYVMNISNEKMSKFYDLFKNLCNMYINIGKKNKGGIYLEYAKKFANEYKKLFNDNDNDNNEGNSYNKILSALSSDYYNFGKNKVDNKPIELPSLPTKKTAENGDISYPKITKTNELSSGTDKLNIATINPSSNTTLSGPSLVNKLISIPFIFVVILILLGIAYKCAIINLIDKSFGDNPNNPGDDASMGYFNSYCPDNNYDTDDKKISSTFTTLLNFFESIVDENLESDKLAEYAILWLSYILNQKTQNGITTLNKFYAEHIEKNSCYNKHITTDSNSGNKIKKEVIETKIESMNIDIKDISNFYDAFKSLCNMYSELDPEKNTECKTYLENAGEFFEKYEKLKNALNINKGSSYLQLLSSLSNDYKNLENKYNNVGCNYVSPFVACPRSSVTKNIIITIGIIFVAASILLGVSYKRNAKKIKKKLIINILFEESGYSRNSNNG</sequence>
<evidence type="ECO:0000313" key="2">
    <source>
        <dbReference type="EMBL" id="ETB58555.1"/>
    </source>
</evidence>
<name>V7PHR6_PLAYE</name>
<keyword evidence="3" id="KW-1185">Reference proteome</keyword>
<accession>V7PHR6</accession>
<keyword evidence="1" id="KW-1133">Transmembrane helix</keyword>
<evidence type="ECO:0000256" key="1">
    <source>
        <dbReference type="SAM" id="Phobius"/>
    </source>
</evidence>
<dbReference type="Proteomes" id="UP000018538">
    <property type="component" value="Unassembled WGS sequence"/>
</dbReference>
<dbReference type="AlphaFoldDB" id="V7PHR6"/>
<organism evidence="2 3">
    <name type="scientific">Plasmodium yoelii 17X</name>
    <dbReference type="NCBI Taxonomy" id="1323249"/>
    <lineage>
        <taxon>Eukaryota</taxon>
        <taxon>Sar</taxon>
        <taxon>Alveolata</taxon>
        <taxon>Apicomplexa</taxon>
        <taxon>Aconoidasida</taxon>
        <taxon>Haemosporida</taxon>
        <taxon>Plasmodiidae</taxon>
        <taxon>Plasmodium</taxon>
        <taxon>Plasmodium (Vinckeia)</taxon>
    </lineage>
</organism>
<feature type="transmembrane region" description="Helical" evidence="1">
    <location>
        <begin position="531"/>
        <end position="550"/>
    </location>
</feature>
<proteinExistence type="predicted"/>
<dbReference type="NCBIfam" id="TIGR01590">
    <property type="entry name" value="yir-bir-cir_Pla"/>
    <property type="match status" value="2"/>
</dbReference>
<gene>
    <name evidence="2" type="ORF">YYC_03857</name>
</gene>
<evidence type="ECO:0000313" key="3">
    <source>
        <dbReference type="Proteomes" id="UP000018538"/>
    </source>
</evidence>
<dbReference type="EMBL" id="KI635779">
    <property type="protein sequence ID" value="ETB58555.1"/>
    <property type="molecule type" value="Genomic_DNA"/>
</dbReference>
<keyword evidence="1" id="KW-0812">Transmembrane</keyword>